<reference evidence="1" key="1">
    <citation type="submission" date="2013-08" db="EMBL/GenBank/DDBJ databases">
        <authorList>
            <person name="Mendez C."/>
            <person name="Richter M."/>
            <person name="Ferrer M."/>
            <person name="Sanchez J."/>
        </authorList>
    </citation>
    <scope>NUCLEOTIDE SEQUENCE</scope>
</reference>
<organism evidence="1">
    <name type="scientific">mine drainage metagenome</name>
    <dbReference type="NCBI Taxonomy" id="410659"/>
    <lineage>
        <taxon>unclassified sequences</taxon>
        <taxon>metagenomes</taxon>
        <taxon>ecological metagenomes</taxon>
    </lineage>
</organism>
<accession>T1C4P6</accession>
<sequence length="426" mass="45602">MKVAVATSTLAEAGVEAQTTFGMETTAEAFRILSSGVYSDKISAVLREVSCNALDAHVVVGTPDLPIEVQLPTVLDPMLRVRDHGPGLDERQMVDTYTRYFKSDKRQSNALIGGKGLGSKSPFSYIDSFNVAAVQNGEKRLYVAHIGPAGVPVLSLLARTTADADWPHGLEVSFPVKPQDITEFHSKAATIFRWFTVPPRITGGTAVEAVNVVLEGETFALVPSDVGGCRLLMGNVAYPIQRESIPGLTPVEDFLLQNGLVVKGPIGSVSATASREGLEYSPSDRAALRKLLAGTMAELREILKTLALHEEPTEWDTRRKLHSKVARTGTGALVSPAVVEGLFKAGSEPAEIRQTIRDRLLQTSIAAPGRVGSVGETRVFAYGRHHGTSSPVTRTEVAGGALSDRARTPLRLQYGAPGMIVVMDVP</sequence>
<dbReference type="EMBL" id="AUZX01000661">
    <property type="protein sequence ID" value="EQD80456.1"/>
    <property type="molecule type" value="Genomic_DNA"/>
</dbReference>
<proteinExistence type="predicted"/>
<dbReference type="Gene3D" id="3.30.565.10">
    <property type="entry name" value="Histidine kinase-like ATPase, C-terminal domain"/>
    <property type="match status" value="1"/>
</dbReference>
<comment type="caution">
    <text evidence="1">The sequence shown here is derived from an EMBL/GenBank/DDBJ whole genome shotgun (WGS) entry which is preliminary data.</text>
</comment>
<dbReference type="AlphaFoldDB" id="T1C4P6"/>
<dbReference type="SUPFAM" id="SSF55874">
    <property type="entry name" value="ATPase domain of HSP90 chaperone/DNA topoisomerase II/histidine kinase"/>
    <property type="match status" value="1"/>
</dbReference>
<dbReference type="InterPro" id="IPR036890">
    <property type="entry name" value="HATPase_C_sf"/>
</dbReference>
<gene>
    <name evidence="1" type="ORF">B1A_00874</name>
</gene>
<feature type="non-terminal residue" evidence="1">
    <location>
        <position position="426"/>
    </location>
</feature>
<name>T1C4P6_9ZZZZ</name>
<protein>
    <submittedName>
        <fullName evidence="1">RIIA protein</fullName>
    </submittedName>
</protein>
<evidence type="ECO:0000313" key="1">
    <source>
        <dbReference type="EMBL" id="EQD80456.1"/>
    </source>
</evidence>
<reference evidence="1" key="2">
    <citation type="journal article" date="2014" name="ISME J.">
        <title>Microbial stratification in low pH oxic and suboxic macroscopic growths along an acid mine drainage.</title>
        <authorList>
            <person name="Mendez-Garcia C."/>
            <person name="Mesa V."/>
            <person name="Sprenger R.R."/>
            <person name="Richter M."/>
            <person name="Diez M.S."/>
            <person name="Solano J."/>
            <person name="Bargiela R."/>
            <person name="Golyshina O.V."/>
            <person name="Manteca A."/>
            <person name="Ramos J.L."/>
            <person name="Gallego J.R."/>
            <person name="Llorente I."/>
            <person name="Martins Dos Santos V.A."/>
            <person name="Jensen O.N."/>
            <person name="Pelaez A.I."/>
            <person name="Sanchez J."/>
            <person name="Ferrer M."/>
        </authorList>
    </citation>
    <scope>NUCLEOTIDE SEQUENCE</scope>
</reference>